<name>A0A382C9H6_9ZZZZ</name>
<gene>
    <name evidence="1" type="ORF">METZ01_LOCUS174881</name>
</gene>
<accession>A0A382C9H6</accession>
<protein>
    <submittedName>
        <fullName evidence="1">Uncharacterized protein</fullName>
    </submittedName>
</protein>
<feature type="non-terminal residue" evidence="1">
    <location>
        <position position="1"/>
    </location>
</feature>
<dbReference type="EMBL" id="UINC01033173">
    <property type="protein sequence ID" value="SVB22027.1"/>
    <property type="molecule type" value="Genomic_DNA"/>
</dbReference>
<organism evidence="1">
    <name type="scientific">marine metagenome</name>
    <dbReference type="NCBI Taxonomy" id="408172"/>
    <lineage>
        <taxon>unclassified sequences</taxon>
        <taxon>metagenomes</taxon>
        <taxon>ecological metagenomes</taxon>
    </lineage>
</organism>
<sequence length="22" mass="2420">DALANDDSPFIVSLGTHYVFTH</sequence>
<evidence type="ECO:0000313" key="1">
    <source>
        <dbReference type="EMBL" id="SVB22027.1"/>
    </source>
</evidence>
<proteinExistence type="predicted"/>
<reference evidence="1" key="1">
    <citation type="submission" date="2018-05" db="EMBL/GenBank/DDBJ databases">
        <authorList>
            <person name="Lanie J.A."/>
            <person name="Ng W.-L."/>
            <person name="Kazmierczak K.M."/>
            <person name="Andrzejewski T.M."/>
            <person name="Davidsen T.M."/>
            <person name="Wayne K.J."/>
            <person name="Tettelin H."/>
            <person name="Glass J.I."/>
            <person name="Rusch D."/>
            <person name="Podicherti R."/>
            <person name="Tsui H.-C.T."/>
            <person name="Winkler M.E."/>
        </authorList>
    </citation>
    <scope>NUCLEOTIDE SEQUENCE</scope>
</reference>
<dbReference type="AlphaFoldDB" id="A0A382C9H6"/>